<feature type="repeat" description="PPR" evidence="4">
    <location>
        <begin position="41"/>
        <end position="76"/>
    </location>
</feature>
<dbReference type="NCBIfam" id="TIGR00756">
    <property type="entry name" value="PPR"/>
    <property type="match status" value="2"/>
</dbReference>
<feature type="repeat" description="PPR" evidence="4">
    <location>
        <begin position="77"/>
        <end position="111"/>
    </location>
</feature>
<evidence type="ECO:0000256" key="4">
    <source>
        <dbReference type="PROSITE-ProRule" id="PRU00708"/>
    </source>
</evidence>
<keyword evidence="3" id="KW-0809">Transit peptide</keyword>
<accession>A0A835AAP9</accession>
<keyword evidence="2" id="KW-0677">Repeat</keyword>
<dbReference type="Pfam" id="PF13041">
    <property type="entry name" value="PPR_2"/>
    <property type="match status" value="1"/>
</dbReference>
<proteinExistence type="inferred from homology"/>
<dbReference type="PANTHER" id="PTHR47941">
    <property type="entry name" value="PENTATRICOPEPTIDE REPEAT-CONTAINING PROTEIN 3, MITOCHONDRIAL"/>
    <property type="match status" value="1"/>
</dbReference>
<evidence type="ECO:0000256" key="2">
    <source>
        <dbReference type="ARBA" id="ARBA00022737"/>
    </source>
</evidence>
<dbReference type="Gene3D" id="1.25.40.10">
    <property type="entry name" value="Tetratricopeptide repeat domain"/>
    <property type="match status" value="1"/>
</dbReference>
<dbReference type="InterPro" id="IPR011990">
    <property type="entry name" value="TPR-like_helical_dom_sf"/>
</dbReference>
<comment type="caution">
    <text evidence="5">The sequence shown here is derived from an EMBL/GenBank/DDBJ whole genome shotgun (WGS) entry which is preliminary data.</text>
</comment>
<dbReference type="AlphaFoldDB" id="A0A835AAP9"/>
<sequence length="240" mass="28164">MIKKGIVPNTRTFNIFIHSLCIRGKLSVAKNMVYNQVFPANVVTYNTLIHWFYNHGKFSEAEEVFMYVKEAANIVPDEVTYTIMVDGLCRQGKFDKATACYKEYLKFRLSKDLLTVLVKRLVHSDRIWNIIDALREIERQGFVHDISAFNSAISRSFSRDGYCRYRKISDLEFLLDAILGPDKEVYSSHKSKEKVNHGQDVKRYFLEFSVNFKYDPVHIEFPFVEYDPYMQQDHIIKNGD</sequence>
<protein>
    <recommendedName>
        <fullName evidence="7">Pentatricopeptide repeat-containing protein</fullName>
    </recommendedName>
</protein>
<evidence type="ECO:0000313" key="6">
    <source>
        <dbReference type="Proteomes" id="UP000636709"/>
    </source>
</evidence>
<gene>
    <name evidence="5" type="ORF">HU200_059873</name>
</gene>
<comment type="similarity">
    <text evidence="1">Belongs to the PPR family. P subfamily.</text>
</comment>
<dbReference type="OrthoDB" id="185373at2759"/>
<dbReference type="Proteomes" id="UP000636709">
    <property type="component" value="Unassembled WGS sequence"/>
</dbReference>
<evidence type="ECO:0008006" key="7">
    <source>
        <dbReference type="Google" id="ProtNLM"/>
    </source>
</evidence>
<dbReference type="EMBL" id="JACEFO010002487">
    <property type="protein sequence ID" value="KAF8657716.1"/>
    <property type="molecule type" value="Genomic_DNA"/>
</dbReference>
<organism evidence="5 6">
    <name type="scientific">Digitaria exilis</name>
    <dbReference type="NCBI Taxonomy" id="1010633"/>
    <lineage>
        <taxon>Eukaryota</taxon>
        <taxon>Viridiplantae</taxon>
        <taxon>Streptophyta</taxon>
        <taxon>Embryophyta</taxon>
        <taxon>Tracheophyta</taxon>
        <taxon>Spermatophyta</taxon>
        <taxon>Magnoliopsida</taxon>
        <taxon>Liliopsida</taxon>
        <taxon>Poales</taxon>
        <taxon>Poaceae</taxon>
        <taxon>PACMAD clade</taxon>
        <taxon>Panicoideae</taxon>
        <taxon>Panicodae</taxon>
        <taxon>Paniceae</taxon>
        <taxon>Anthephorinae</taxon>
        <taxon>Digitaria</taxon>
    </lineage>
</organism>
<evidence type="ECO:0000256" key="1">
    <source>
        <dbReference type="ARBA" id="ARBA00007626"/>
    </source>
</evidence>
<name>A0A835AAP9_9POAL</name>
<dbReference type="InterPro" id="IPR002885">
    <property type="entry name" value="PPR_rpt"/>
</dbReference>
<keyword evidence="6" id="KW-1185">Reference proteome</keyword>
<dbReference type="PROSITE" id="PS51375">
    <property type="entry name" value="PPR"/>
    <property type="match status" value="2"/>
</dbReference>
<dbReference type="Pfam" id="PF12854">
    <property type="entry name" value="PPR_1"/>
    <property type="match status" value="1"/>
</dbReference>
<reference evidence="5" key="1">
    <citation type="submission" date="2020-07" db="EMBL/GenBank/DDBJ databases">
        <title>Genome sequence and genetic diversity analysis of an under-domesticated orphan crop, white fonio (Digitaria exilis).</title>
        <authorList>
            <person name="Bennetzen J.L."/>
            <person name="Chen S."/>
            <person name="Ma X."/>
            <person name="Wang X."/>
            <person name="Yssel A.E.J."/>
            <person name="Chaluvadi S.R."/>
            <person name="Johnson M."/>
            <person name="Gangashetty P."/>
            <person name="Hamidou F."/>
            <person name="Sanogo M.D."/>
            <person name="Zwaenepoel A."/>
            <person name="Wallace J."/>
            <person name="Van De Peer Y."/>
            <person name="Van Deynze A."/>
        </authorList>
    </citation>
    <scope>NUCLEOTIDE SEQUENCE</scope>
    <source>
        <tissue evidence="5">Leaves</tissue>
    </source>
</reference>
<evidence type="ECO:0000256" key="3">
    <source>
        <dbReference type="ARBA" id="ARBA00022946"/>
    </source>
</evidence>
<evidence type="ECO:0000313" key="5">
    <source>
        <dbReference type="EMBL" id="KAF8657716.1"/>
    </source>
</evidence>